<keyword evidence="2" id="KW-0472">Membrane</keyword>
<dbReference type="PANTHER" id="PTHR21377">
    <property type="entry name" value="PROTEIN FAM210B, MITOCHONDRIAL"/>
    <property type="match status" value="1"/>
</dbReference>
<evidence type="ECO:0000313" key="5">
    <source>
        <dbReference type="Proteomes" id="UP000076738"/>
    </source>
</evidence>
<protein>
    <recommendedName>
        <fullName evidence="3">DUF1279 domain-containing protein</fullName>
    </recommendedName>
</protein>
<dbReference type="InterPro" id="IPR045866">
    <property type="entry name" value="FAM210A/B-like"/>
</dbReference>
<dbReference type="InterPro" id="IPR009688">
    <property type="entry name" value="FAM210A/B-like_dom"/>
</dbReference>
<dbReference type="GO" id="GO:0005739">
    <property type="term" value="C:mitochondrion"/>
    <property type="evidence" value="ECO:0007669"/>
    <property type="project" value="TreeGrafter"/>
</dbReference>
<feature type="region of interest" description="Disordered" evidence="1">
    <location>
        <begin position="44"/>
        <end position="75"/>
    </location>
</feature>
<evidence type="ECO:0000259" key="3">
    <source>
        <dbReference type="Pfam" id="PF06916"/>
    </source>
</evidence>
<evidence type="ECO:0000256" key="1">
    <source>
        <dbReference type="SAM" id="MobiDB-lite"/>
    </source>
</evidence>
<proteinExistence type="predicted"/>
<sequence>MNRTLRAIQAVGLRPSARRIALVSFRRPPITNPTLRTRARFLADGPASKPNAGKQHLSTHAFSSEAGSSSGAGADPIAKETTLTGRLKALIKTYGWYALGVYTIIGVVDFSISFGAIQILGKEKVAEATHWVKEKSIAVIGDWWPQKAHDDKVKEVVDVASGNSATVDGKAGLWATIVLAYAVHKTLFLPFRVGATAGFTPVLVKWLQTKGWAGVAGTKRAAQAARAQMQKRTP</sequence>
<dbReference type="PANTHER" id="PTHR21377:SF0">
    <property type="entry name" value="PROTEIN FAM210B, MITOCHONDRIAL"/>
    <property type="match status" value="1"/>
</dbReference>
<dbReference type="Pfam" id="PF06916">
    <property type="entry name" value="FAM210A-B_dom"/>
    <property type="match status" value="1"/>
</dbReference>
<keyword evidence="5" id="KW-1185">Reference proteome</keyword>
<dbReference type="OrthoDB" id="426386at2759"/>
<reference evidence="4 5" key="1">
    <citation type="journal article" date="2016" name="Mol. Biol. Evol.">
        <title>Comparative Genomics of Early-Diverging Mushroom-Forming Fungi Provides Insights into the Origins of Lignocellulose Decay Capabilities.</title>
        <authorList>
            <person name="Nagy L.G."/>
            <person name="Riley R."/>
            <person name="Tritt A."/>
            <person name="Adam C."/>
            <person name="Daum C."/>
            <person name="Floudas D."/>
            <person name="Sun H."/>
            <person name="Yadav J.S."/>
            <person name="Pangilinan J."/>
            <person name="Larsson K.H."/>
            <person name="Matsuura K."/>
            <person name="Barry K."/>
            <person name="Labutti K."/>
            <person name="Kuo R."/>
            <person name="Ohm R.A."/>
            <person name="Bhattacharya S.S."/>
            <person name="Shirouzu T."/>
            <person name="Yoshinaga Y."/>
            <person name="Martin F.M."/>
            <person name="Grigoriev I.V."/>
            <person name="Hibbett D.S."/>
        </authorList>
    </citation>
    <scope>NUCLEOTIDE SEQUENCE [LARGE SCALE GENOMIC DNA]</scope>
    <source>
        <strain evidence="4 5">TUFC12733</strain>
    </source>
</reference>
<feature type="transmembrane region" description="Helical" evidence="2">
    <location>
        <begin position="96"/>
        <end position="117"/>
    </location>
</feature>
<accession>A0A167PKD7</accession>
<dbReference type="EMBL" id="KV417274">
    <property type="protein sequence ID" value="KZO98888.1"/>
    <property type="molecule type" value="Genomic_DNA"/>
</dbReference>
<gene>
    <name evidence="4" type="ORF">CALVIDRAFT_426275</name>
</gene>
<evidence type="ECO:0000256" key="2">
    <source>
        <dbReference type="SAM" id="Phobius"/>
    </source>
</evidence>
<evidence type="ECO:0000313" key="4">
    <source>
        <dbReference type="EMBL" id="KZO98888.1"/>
    </source>
</evidence>
<keyword evidence="2" id="KW-1133">Transmembrane helix</keyword>
<name>A0A167PKD7_CALVF</name>
<dbReference type="Proteomes" id="UP000076738">
    <property type="component" value="Unassembled WGS sequence"/>
</dbReference>
<feature type="compositionally biased region" description="Low complexity" evidence="1">
    <location>
        <begin position="63"/>
        <end position="74"/>
    </location>
</feature>
<organism evidence="4 5">
    <name type="scientific">Calocera viscosa (strain TUFC12733)</name>
    <dbReference type="NCBI Taxonomy" id="1330018"/>
    <lineage>
        <taxon>Eukaryota</taxon>
        <taxon>Fungi</taxon>
        <taxon>Dikarya</taxon>
        <taxon>Basidiomycota</taxon>
        <taxon>Agaricomycotina</taxon>
        <taxon>Dacrymycetes</taxon>
        <taxon>Dacrymycetales</taxon>
        <taxon>Dacrymycetaceae</taxon>
        <taxon>Calocera</taxon>
    </lineage>
</organism>
<dbReference type="STRING" id="1330018.A0A167PKD7"/>
<dbReference type="AlphaFoldDB" id="A0A167PKD7"/>
<keyword evidence="2" id="KW-0812">Transmembrane</keyword>
<feature type="domain" description="DUF1279" evidence="3">
    <location>
        <begin position="86"/>
        <end position="202"/>
    </location>
</feature>